<dbReference type="Proteomes" id="UP000199140">
    <property type="component" value="Unassembled WGS sequence"/>
</dbReference>
<dbReference type="KEGG" id="mphy:MCBMB27_01321"/>
<evidence type="ECO:0000313" key="1">
    <source>
        <dbReference type="EMBL" id="APT30612.1"/>
    </source>
</evidence>
<evidence type="ECO:0000313" key="3">
    <source>
        <dbReference type="Proteomes" id="UP000185487"/>
    </source>
</evidence>
<protein>
    <submittedName>
        <fullName evidence="2">Uncharacterized protein</fullName>
    </submittedName>
</protein>
<dbReference type="RefSeq" id="WP_043357287.1">
    <property type="nucleotide sequence ID" value="NZ_CP015367.1"/>
</dbReference>
<reference evidence="2 4" key="2">
    <citation type="submission" date="2016-10" db="EMBL/GenBank/DDBJ databases">
        <authorList>
            <person name="Varghese N."/>
            <person name="Submissions S."/>
        </authorList>
    </citation>
    <scope>NUCLEOTIDE SEQUENCE [LARGE SCALE GENOMIC DNA]</scope>
    <source>
        <strain evidence="2 4">CBMB27</strain>
    </source>
</reference>
<organism evidence="2 4">
    <name type="scientific">Methylobacterium phyllosphaerae</name>
    <dbReference type="NCBI Taxonomy" id="418223"/>
    <lineage>
        <taxon>Bacteria</taxon>
        <taxon>Pseudomonadati</taxon>
        <taxon>Pseudomonadota</taxon>
        <taxon>Alphaproteobacteria</taxon>
        <taxon>Hyphomicrobiales</taxon>
        <taxon>Methylobacteriaceae</taxon>
        <taxon>Methylobacterium</taxon>
    </lineage>
</organism>
<dbReference type="AlphaFoldDB" id="A0AAE8HMU3"/>
<reference evidence="1 3" key="1">
    <citation type="submission" date="2016-04" db="EMBL/GenBank/DDBJ databases">
        <title>Complete genome sequencing and analysis of CBMB27, Methylobacterium phyllosphaerae isolated from leaf tissues of rice (Oryza sativa L.).</title>
        <authorList>
            <person name="Lee Y."/>
            <person name="Hwangbo K."/>
            <person name="Chung H."/>
            <person name="Yoo J."/>
            <person name="Kim K.Y."/>
            <person name="Sa T.M."/>
            <person name="Um Y."/>
            <person name="Madhaiyan M."/>
        </authorList>
    </citation>
    <scope>NUCLEOTIDE SEQUENCE [LARGE SCALE GENOMIC DNA]</scope>
    <source>
        <strain evidence="1 3">CBMB27</strain>
    </source>
</reference>
<keyword evidence="3" id="KW-1185">Reference proteome</keyword>
<accession>A0AAE8HMU3</accession>
<dbReference type="Proteomes" id="UP000185487">
    <property type="component" value="Chromosome"/>
</dbReference>
<dbReference type="EMBL" id="CP015367">
    <property type="protein sequence ID" value="APT30612.1"/>
    <property type="molecule type" value="Genomic_DNA"/>
</dbReference>
<evidence type="ECO:0000313" key="4">
    <source>
        <dbReference type="Proteomes" id="UP000199140"/>
    </source>
</evidence>
<proteinExistence type="predicted"/>
<evidence type="ECO:0000313" key="2">
    <source>
        <dbReference type="EMBL" id="SFG21742.1"/>
    </source>
</evidence>
<name>A0AAE8HMU3_9HYPH</name>
<dbReference type="GeneID" id="96604387"/>
<gene>
    <name evidence="1" type="ORF">MCBMB27_01321</name>
    <name evidence="2" type="ORF">SAMN05192567_101106</name>
</gene>
<sequence length="63" mass="6795">MSDEDGFDRMVETAIAAHQLLALHGTSTMQLLSRLLLMEIGTEIAARRDAEAAANDNPDVPEA</sequence>
<dbReference type="EMBL" id="FOPK01000001">
    <property type="protein sequence ID" value="SFG21742.1"/>
    <property type="molecule type" value="Genomic_DNA"/>
</dbReference>